<evidence type="ECO:0000313" key="2">
    <source>
        <dbReference type="Proteomes" id="UP001054252"/>
    </source>
</evidence>
<dbReference type="AlphaFoldDB" id="A0AAV5ML41"/>
<keyword evidence="2" id="KW-1185">Reference proteome</keyword>
<proteinExistence type="predicted"/>
<accession>A0AAV5ML41</accession>
<dbReference type="Proteomes" id="UP001054252">
    <property type="component" value="Unassembled WGS sequence"/>
</dbReference>
<reference evidence="1 2" key="1">
    <citation type="journal article" date="2021" name="Commun. Biol.">
        <title>The genome of Shorea leprosula (Dipterocarpaceae) highlights the ecological relevance of drought in aseasonal tropical rainforests.</title>
        <authorList>
            <person name="Ng K.K.S."/>
            <person name="Kobayashi M.J."/>
            <person name="Fawcett J.A."/>
            <person name="Hatakeyama M."/>
            <person name="Paape T."/>
            <person name="Ng C.H."/>
            <person name="Ang C.C."/>
            <person name="Tnah L.H."/>
            <person name="Lee C.T."/>
            <person name="Nishiyama T."/>
            <person name="Sese J."/>
            <person name="O'Brien M.J."/>
            <person name="Copetti D."/>
            <person name="Mohd Noor M.I."/>
            <person name="Ong R.C."/>
            <person name="Putra M."/>
            <person name="Sireger I.Z."/>
            <person name="Indrioko S."/>
            <person name="Kosugi Y."/>
            <person name="Izuno A."/>
            <person name="Isagi Y."/>
            <person name="Lee S.L."/>
            <person name="Shimizu K.K."/>
        </authorList>
    </citation>
    <scope>NUCLEOTIDE SEQUENCE [LARGE SCALE GENOMIC DNA]</scope>
    <source>
        <strain evidence="1">214</strain>
    </source>
</reference>
<organism evidence="1 2">
    <name type="scientific">Rubroshorea leprosula</name>
    <dbReference type="NCBI Taxonomy" id="152421"/>
    <lineage>
        <taxon>Eukaryota</taxon>
        <taxon>Viridiplantae</taxon>
        <taxon>Streptophyta</taxon>
        <taxon>Embryophyta</taxon>
        <taxon>Tracheophyta</taxon>
        <taxon>Spermatophyta</taxon>
        <taxon>Magnoliopsida</taxon>
        <taxon>eudicotyledons</taxon>
        <taxon>Gunneridae</taxon>
        <taxon>Pentapetalae</taxon>
        <taxon>rosids</taxon>
        <taxon>malvids</taxon>
        <taxon>Malvales</taxon>
        <taxon>Dipterocarpaceae</taxon>
        <taxon>Rubroshorea</taxon>
    </lineage>
</organism>
<comment type="caution">
    <text evidence="1">The sequence shown here is derived from an EMBL/GenBank/DDBJ whole genome shotgun (WGS) entry which is preliminary data.</text>
</comment>
<gene>
    <name evidence="1" type="ORF">SLEP1_g56993</name>
</gene>
<dbReference type="EMBL" id="BPVZ01000354">
    <property type="protein sequence ID" value="GKV50280.1"/>
    <property type="molecule type" value="Genomic_DNA"/>
</dbReference>
<sequence>MQISRKFHHIAIEPNVKWLERPLYQLVKLEKLWPQKDT</sequence>
<name>A0AAV5ML41_9ROSI</name>
<evidence type="ECO:0000313" key="1">
    <source>
        <dbReference type="EMBL" id="GKV50280.1"/>
    </source>
</evidence>
<protein>
    <submittedName>
        <fullName evidence="1">Uncharacterized protein</fullName>
    </submittedName>
</protein>